<evidence type="ECO:0000313" key="5">
    <source>
        <dbReference type="Proteomes" id="UP000581087"/>
    </source>
</evidence>
<gene>
    <name evidence="2" type="ORF">BJ972_001726</name>
    <name evidence="3" type="ORF">ESP50_07810</name>
</gene>
<feature type="domain" description="YqaJ viral recombinase" evidence="1">
    <location>
        <begin position="33"/>
        <end position="155"/>
    </location>
</feature>
<keyword evidence="4" id="KW-1185">Reference proteome</keyword>
<dbReference type="EMBL" id="JACCBI010000001">
    <property type="protein sequence ID" value="NYD67207.1"/>
    <property type="molecule type" value="Genomic_DNA"/>
</dbReference>
<dbReference type="SUPFAM" id="SSF52980">
    <property type="entry name" value="Restriction endonuclease-like"/>
    <property type="match status" value="1"/>
</dbReference>
<dbReference type="AlphaFoldDB" id="A0A4Q2M4X0"/>
<reference evidence="3 4" key="1">
    <citation type="submission" date="2019-01" db="EMBL/GenBank/DDBJ databases">
        <title>Agromyces.</title>
        <authorList>
            <person name="Li J."/>
        </authorList>
    </citation>
    <scope>NUCLEOTIDE SEQUENCE [LARGE SCALE GENOMIC DNA]</scope>
    <source>
        <strain evidence="3 4">DSM 23870</strain>
    </source>
</reference>
<dbReference type="InterPro" id="IPR011604">
    <property type="entry name" value="PDDEXK-like_dom_sf"/>
</dbReference>
<dbReference type="OrthoDB" id="4920438at2"/>
<dbReference type="Gene3D" id="3.90.320.10">
    <property type="match status" value="1"/>
</dbReference>
<evidence type="ECO:0000259" key="1">
    <source>
        <dbReference type="Pfam" id="PF09588"/>
    </source>
</evidence>
<evidence type="ECO:0000313" key="4">
    <source>
        <dbReference type="Proteomes" id="UP000292686"/>
    </source>
</evidence>
<evidence type="ECO:0000313" key="3">
    <source>
        <dbReference type="EMBL" id="RXZ86959.1"/>
    </source>
</evidence>
<dbReference type="InterPro" id="IPR011335">
    <property type="entry name" value="Restrct_endonuc-II-like"/>
</dbReference>
<dbReference type="RefSeq" id="WP_129173801.1">
    <property type="nucleotide sequence ID" value="NZ_JACCBI010000001.1"/>
</dbReference>
<organism evidence="3 4">
    <name type="scientific">Agromyces atrinae</name>
    <dbReference type="NCBI Taxonomy" id="592376"/>
    <lineage>
        <taxon>Bacteria</taxon>
        <taxon>Bacillati</taxon>
        <taxon>Actinomycetota</taxon>
        <taxon>Actinomycetes</taxon>
        <taxon>Micrococcales</taxon>
        <taxon>Microbacteriaceae</taxon>
        <taxon>Agromyces</taxon>
    </lineage>
</organism>
<dbReference type="InterPro" id="IPR019080">
    <property type="entry name" value="YqaJ_viral_recombinase"/>
</dbReference>
<accession>A0A4Q2M4X0</accession>
<name>A0A4Q2M4X0_9MICO</name>
<proteinExistence type="predicted"/>
<sequence>MEQVPLSLFVSDPAPRLSHRERIVADSGDRVAWLRARAQGITATDVAKLSSAASIQTAAWEKFHGSFSGNSYTQHGREREPVIAEWVLREHGIDASSLLFHAEADRRHLATPDGLVERADGRLELAEIKTTSKPWRSIPRAYLRQVWWQQYVLGAERTLVVWEQHEGFRPVGDPECRWVDRDDSQIELLVHLADSLLAALGRPPRPARGPMVLRTDV</sequence>
<evidence type="ECO:0000313" key="2">
    <source>
        <dbReference type="EMBL" id="NYD67207.1"/>
    </source>
</evidence>
<dbReference type="Pfam" id="PF09588">
    <property type="entry name" value="YqaJ"/>
    <property type="match status" value="1"/>
</dbReference>
<dbReference type="Proteomes" id="UP000292686">
    <property type="component" value="Unassembled WGS sequence"/>
</dbReference>
<reference evidence="2 5" key="2">
    <citation type="submission" date="2020-07" db="EMBL/GenBank/DDBJ databases">
        <title>Sequencing the genomes of 1000 actinobacteria strains.</title>
        <authorList>
            <person name="Klenk H.-P."/>
        </authorList>
    </citation>
    <scope>NUCLEOTIDE SEQUENCE [LARGE SCALE GENOMIC DNA]</scope>
    <source>
        <strain evidence="2 5">DSM 23870</strain>
    </source>
</reference>
<dbReference type="EMBL" id="SDPM01000003">
    <property type="protein sequence ID" value="RXZ86959.1"/>
    <property type="molecule type" value="Genomic_DNA"/>
</dbReference>
<protein>
    <submittedName>
        <fullName evidence="3">Recombinase</fullName>
    </submittedName>
</protein>
<dbReference type="Proteomes" id="UP000581087">
    <property type="component" value="Unassembled WGS sequence"/>
</dbReference>
<comment type="caution">
    <text evidence="3">The sequence shown here is derived from an EMBL/GenBank/DDBJ whole genome shotgun (WGS) entry which is preliminary data.</text>
</comment>